<proteinExistence type="predicted"/>
<dbReference type="RefSeq" id="WP_161125701.1">
    <property type="nucleotide sequence ID" value="NZ_VYSB01000014.1"/>
</dbReference>
<organism evidence="1 2">
    <name type="scientific">Malikia spinosa</name>
    <dbReference type="NCBI Taxonomy" id="86180"/>
    <lineage>
        <taxon>Bacteria</taxon>
        <taxon>Pseudomonadati</taxon>
        <taxon>Pseudomonadota</taxon>
        <taxon>Betaproteobacteria</taxon>
        <taxon>Burkholderiales</taxon>
        <taxon>Comamonadaceae</taxon>
        <taxon>Malikia</taxon>
    </lineage>
</organism>
<dbReference type="Pfam" id="PF02585">
    <property type="entry name" value="PIG-L"/>
    <property type="match status" value="1"/>
</dbReference>
<name>A0A7C9JMU9_9BURK</name>
<comment type="caution">
    <text evidence="1">The sequence shown here is derived from an EMBL/GenBank/DDBJ whole genome shotgun (WGS) entry which is preliminary data.</text>
</comment>
<dbReference type="GO" id="GO:0016811">
    <property type="term" value="F:hydrolase activity, acting on carbon-nitrogen (but not peptide) bonds, in linear amides"/>
    <property type="evidence" value="ECO:0007669"/>
    <property type="project" value="TreeGrafter"/>
</dbReference>
<dbReference type="AlphaFoldDB" id="A0A7C9JMU9"/>
<evidence type="ECO:0000313" key="1">
    <source>
        <dbReference type="EMBL" id="MYZ53006.1"/>
    </source>
</evidence>
<sequence length="225" mass="25138">MTILVLAPHADDEVLGMGGTIARFSSEGRRVVIAVLTGHGEEKHPLWKPEIWDLIRAEAKVASAELGVAELLFRELPAACLDNLPAWRINQVVTDVVREVQPEEIYIPFIHDLHQDHQAIAYAATVACRPYLEIGRRIKRVLAYETLSETHLALPYLAPPFQPNVFVDISDCLEKKLDAMRAYASQLQSDHLPRSLEALRALARLRGTHIGVEAAEAFVLLRESI</sequence>
<dbReference type="PANTHER" id="PTHR12993">
    <property type="entry name" value="N-ACETYLGLUCOSAMINYL-PHOSPHATIDYLINOSITOL DE-N-ACETYLASE-RELATED"/>
    <property type="match status" value="1"/>
</dbReference>
<reference evidence="1 2" key="1">
    <citation type="submission" date="2019-09" db="EMBL/GenBank/DDBJ databases">
        <title>Identification of Malikia spinosa a prominent benzene-, toluene-, and ethylbenzene-degrading bacterium: enrichment, isolation and whole genome sequencing.</title>
        <authorList>
            <person name="Tancsics A."/>
            <person name="Revesz F."/>
            <person name="Kriszt B."/>
        </authorList>
    </citation>
    <scope>NUCLEOTIDE SEQUENCE [LARGE SCALE GENOMIC DNA]</scope>
    <source>
        <strain evidence="1 2">AB6</strain>
    </source>
</reference>
<dbReference type="EMBL" id="VYSB01000014">
    <property type="protein sequence ID" value="MYZ53006.1"/>
    <property type="molecule type" value="Genomic_DNA"/>
</dbReference>
<accession>A0A7C9JMU9</accession>
<dbReference type="Proteomes" id="UP000481947">
    <property type="component" value="Unassembled WGS sequence"/>
</dbReference>
<dbReference type="InterPro" id="IPR024078">
    <property type="entry name" value="LmbE-like_dom_sf"/>
</dbReference>
<evidence type="ECO:0000313" key="2">
    <source>
        <dbReference type="Proteomes" id="UP000481947"/>
    </source>
</evidence>
<dbReference type="PANTHER" id="PTHR12993:SF11">
    <property type="entry name" value="N-ACETYLGLUCOSAMINYL-PHOSPHATIDYLINOSITOL DE-N-ACETYLASE"/>
    <property type="match status" value="1"/>
</dbReference>
<dbReference type="InterPro" id="IPR003737">
    <property type="entry name" value="GlcNAc_PI_deacetylase-related"/>
</dbReference>
<dbReference type="SUPFAM" id="SSF102588">
    <property type="entry name" value="LmbE-like"/>
    <property type="match status" value="1"/>
</dbReference>
<gene>
    <name evidence="1" type="ORF">F5985_12900</name>
</gene>
<dbReference type="Gene3D" id="3.40.50.10320">
    <property type="entry name" value="LmbE-like"/>
    <property type="match status" value="1"/>
</dbReference>
<protein>
    <submittedName>
        <fullName evidence="1">PIG-L family deacetylase</fullName>
    </submittedName>
</protein>